<proteinExistence type="predicted"/>
<dbReference type="EMBL" id="KZ303502">
    <property type="protein sequence ID" value="PIA16116.1"/>
    <property type="molecule type" value="Genomic_DNA"/>
</dbReference>
<gene>
    <name evidence="1" type="ORF">COEREDRAFT_8776</name>
</gene>
<protein>
    <submittedName>
        <fullName evidence="1">Uncharacterized protein</fullName>
    </submittedName>
</protein>
<name>A0A2G5BAS5_COERN</name>
<accession>A0A2G5BAS5</accession>
<evidence type="ECO:0000313" key="1">
    <source>
        <dbReference type="EMBL" id="PIA16116.1"/>
    </source>
</evidence>
<dbReference type="AlphaFoldDB" id="A0A2G5BAS5"/>
<organism evidence="1 2">
    <name type="scientific">Coemansia reversa (strain ATCC 12441 / NRRL 1564)</name>
    <dbReference type="NCBI Taxonomy" id="763665"/>
    <lineage>
        <taxon>Eukaryota</taxon>
        <taxon>Fungi</taxon>
        <taxon>Fungi incertae sedis</taxon>
        <taxon>Zoopagomycota</taxon>
        <taxon>Kickxellomycotina</taxon>
        <taxon>Kickxellomycetes</taxon>
        <taxon>Kickxellales</taxon>
        <taxon>Kickxellaceae</taxon>
        <taxon>Coemansia</taxon>
    </lineage>
</organism>
<reference evidence="1 2" key="1">
    <citation type="journal article" date="2015" name="Genome Biol. Evol.">
        <title>Phylogenomic analyses indicate that early fungi evolved digesting cell walls of algal ancestors of land plants.</title>
        <authorList>
            <person name="Chang Y."/>
            <person name="Wang S."/>
            <person name="Sekimoto S."/>
            <person name="Aerts A.L."/>
            <person name="Choi C."/>
            <person name="Clum A."/>
            <person name="LaButti K.M."/>
            <person name="Lindquist E.A."/>
            <person name="Yee Ngan C."/>
            <person name="Ohm R.A."/>
            <person name="Salamov A.A."/>
            <person name="Grigoriev I.V."/>
            <person name="Spatafora J.W."/>
            <person name="Berbee M.L."/>
        </authorList>
    </citation>
    <scope>NUCLEOTIDE SEQUENCE [LARGE SCALE GENOMIC DNA]</scope>
    <source>
        <strain evidence="1 2">NRRL 1564</strain>
    </source>
</reference>
<evidence type="ECO:0000313" key="2">
    <source>
        <dbReference type="Proteomes" id="UP000242474"/>
    </source>
</evidence>
<dbReference type="Proteomes" id="UP000242474">
    <property type="component" value="Unassembled WGS sequence"/>
</dbReference>
<keyword evidence="2" id="KW-1185">Reference proteome</keyword>
<sequence length="164" mass="18446">MPPPQSDTATRQERPQLPELTANNFQEVIAEIANGQQQRDPLGKYRQQKAWTKISRTRQACTRLVRALQYSSGGQANLRAAAKLIVDLPWPHIPTSLAQRIVQLLPTGEQLHTDLLPTVVPREARLIGKARVRRLHQANTQEAQQRLNMEIGGAIACREDFFGL</sequence>